<keyword evidence="4" id="KW-1185">Reference proteome</keyword>
<evidence type="ECO:0000256" key="2">
    <source>
        <dbReference type="SAM" id="Phobius"/>
    </source>
</evidence>
<dbReference type="AlphaFoldDB" id="A0A2R6NFP2"/>
<evidence type="ECO:0000313" key="3">
    <source>
        <dbReference type="EMBL" id="PSR71166.1"/>
    </source>
</evidence>
<evidence type="ECO:0000313" key="4">
    <source>
        <dbReference type="Proteomes" id="UP000186601"/>
    </source>
</evidence>
<dbReference type="EMBL" id="MLYV02001294">
    <property type="protein sequence ID" value="PSR71166.1"/>
    <property type="molecule type" value="Genomic_DNA"/>
</dbReference>
<feature type="compositionally biased region" description="Low complexity" evidence="1">
    <location>
        <begin position="49"/>
        <end position="111"/>
    </location>
</feature>
<reference evidence="3 4" key="1">
    <citation type="submission" date="2018-02" db="EMBL/GenBank/DDBJ databases">
        <title>Genome sequence of the basidiomycete white-rot fungus Phlebia centrifuga.</title>
        <authorList>
            <person name="Granchi Z."/>
            <person name="Peng M."/>
            <person name="de Vries R.P."/>
            <person name="Hilden K."/>
            <person name="Makela M.R."/>
            <person name="Grigoriev I."/>
            <person name="Riley R."/>
        </authorList>
    </citation>
    <scope>NUCLEOTIDE SEQUENCE [LARGE SCALE GENOMIC DNA]</scope>
    <source>
        <strain evidence="3 4">FBCC195</strain>
    </source>
</reference>
<dbReference type="STRING" id="98765.A0A2R6NFP2"/>
<feature type="compositionally biased region" description="Polar residues" evidence="1">
    <location>
        <begin position="112"/>
        <end position="136"/>
    </location>
</feature>
<protein>
    <submittedName>
        <fullName evidence="3">Uncharacterized protein</fullName>
    </submittedName>
</protein>
<feature type="transmembrane region" description="Helical" evidence="2">
    <location>
        <begin position="189"/>
        <end position="210"/>
    </location>
</feature>
<keyword evidence="2" id="KW-0472">Membrane</keyword>
<gene>
    <name evidence="3" type="ORF">PHLCEN_2v13012</name>
</gene>
<proteinExistence type="predicted"/>
<feature type="region of interest" description="Disordered" evidence="1">
    <location>
        <begin position="31"/>
        <end position="154"/>
    </location>
</feature>
<dbReference type="OrthoDB" id="2758323at2759"/>
<keyword evidence="2" id="KW-1133">Transmembrane helix</keyword>
<evidence type="ECO:0000256" key="1">
    <source>
        <dbReference type="SAM" id="MobiDB-lite"/>
    </source>
</evidence>
<keyword evidence="2" id="KW-0812">Transmembrane</keyword>
<sequence>MTLLHPHTAGPPTCVITESCPLPGSDSSVIPSLVTSAGTKSTTGNVELSSPGDGPSTSSGLPSYTSSAVSTSSVSGSIDPVPSSVSGSIDPVPSSVSGSIDPVPSSSSSPSKPTSVAILTSLSSPSPNGSAAISSTSPPPLIPNGATSVLPGSASSSPLPNGIVSVLPGPASTASTAVSANHHSNHAGAIAGGIIGGLIFLGLIILALFYRRALLKRLYRNRTAPSAEFINHPEFIHTRQNTNNTLLRGVSPYVDEEQPPPFTPGSFNDPIVEKVTATAAAQREMFDPFMDYEDRGASAAAGSRR</sequence>
<accession>A0A2R6NFP2</accession>
<name>A0A2R6NFP2_9APHY</name>
<organism evidence="3 4">
    <name type="scientific">Hermanssonia centrifuga</name>
    <dbReference type="NCBI Taxonomy" id="98765"/>
    <lineage>
        <taxon>Eukaryota</taxon>
        <taxon>Fungi</taxon>
        <taxon>Dikarya</taxon>
        <taxon>Basidiomycota</taxon>
        <taxon>Agaricomycotina</taxon>
        <taxon>Agaricomycetes</taxon>
        <taxon>Polyporales</taxon>
        <taxon>Meruliaceae</taxon>
        <taxon>Hermanssonia</taxon>
    </lineage>
</organism>
<dbReference type="Proteomes" id="UP000186601">
    <property type="component" value="Unassembled WGS sequence"/>
</dbReference>
<comment type="caution">
    <text evidence="3">The sequence shown here is derived from an EMBL/GenBank/DDBJ whole genome shotgun (WGS) entry which is preliminary data.</text>
</comment>
<feature type="compositionally biased region" description="Polar residues" evidence="1">
    <location>
        <begin position="31"/>
        <end position="48"/>
    </location>
</feature>